<evidence type="ECO:0000256" key="1">
    <source>
        <dbReference type="ARBA" id="ARBA00006432"/>
    </source>
</evidence>
<evidence type="ECO:0000259" key="5">
    <source>
        <dbReference type="Pfam" id="PF00501"/>
    </source>
</evidence>
<dbReference type="SUPFAM" id="SSF56801">
    <property type="entry name" value="Acetyl-CoA synthetase-like"/>
    <property type="match status" value="1"/>
</dbReference>
<dbReference type="GO" id="GO:0005524">
    <property type="term" value="F:ATP binding"/>
    <property type="evidence" value="ECO:0007669"/>
    <property type="project" value="UniProtKB-KW"/>
</dbReference>
<dbReference type="PANTHER" id="PTHR43107">
    <property type="entry name" value="LONG-CHAIN FATTY ACID TRANSPORT PROTEIN"/>
    <property type="match status" value="1"/>
</dbReference>
<feature type="domain" description="AMP-binding enzyme C-terminal" evidence="6">
    <location>
        <begin position="434"/>
        <end position="506"/>
    </location>
</feature>
<dbReference type="InterPro" id="IPR020845">
    <property type="entry name" value="AMP-binding_CS"/>
</dbReference>
<keyword evidence="4" id="KW-0067">ATP-binding</keyword>
<dbReference type="InterPro" id="IPR025110">
    <property type="entry name" value="AMP-bd_C"/>
</dbReference>
<dbReference type="GO" id="GO:0005886">
    <property type="term" value="C:plasma membrane"/>
    <property type="evidence" value="ECO:0007669"/>
    <property type="project" value="TreeGrafter"/>
</dbReference>
<evidence type="ECO:0000256" key="3">
    <source>
        <dbReference type="ARBA" id="ARBA00022741"/>
    </source>
</evidence>
<evidence type="ECO:0008006" key="8">
    <source>
        <dbReference type="Google" id="ProtNLM"/>
    </source>
</evidence>
<keyword evidence="2" id="KW-0436">Ligase</keyword>
<dbReference type="PANTHER" id="PTHR43107:SF15">
    <property type="entry name" value="FATTY ACID TRANSPORT PROTEIN 3, ISOFORM A"/>
    <property type="match status" value="1"/>
</dbReference>
<sequence length="534" mass="59567">VPKTDRLVVPTDAPGTFPEWIRSVCSQLGEKIVLDVCGETRTATELDYRTDCYSSGFATLGLQAGDHVAVMMLNSVENIETWFGIQKAGLVEVPVHTASRGNLLQYLLAHGDVKALVIDESLASRIEDILESLPHLQHLVVSSDSVPKKYANHVTSHRLSDLCLDSPPPRLELSTQSTAVILHTSGTTGPPKGVVLSHGAVLHLTRHLVWLMDYGPTDRLYTTFPLFHNNAKYTSVTAALECGGSLVMDRKFSASGFWSTCREKEVTAFNYMGAMLMMLYKQTPSESDLVNPVRTAFGAPCPVHIWEDFEARFGLSLVEVYGMTESPMACETRLERRKIGTAGQESTTYQVMIVDEDDRPVAPGVPGEILIRPKSPNAIFSSYYKMEEETVEAWKNLWFHTGDQGSMDEEGFLTFIDRKKDCIRRRGENISSWEVESAVNSCDQVVESAAYGVDSDLSEAEVMIAVVARDRSTFNPLELIEHCRGRMSDHAVPRYVRQVNELPKNHAQRVEKYRLREDGLTADTWDRLAEEASK</sequence>
<dbReference type="AlphaFoldDB" id="A0A381W2F7"/>
<proteinExistence type="inferred from homology"/>
<evidence type="ECO:0000256" key="4">
    <source>
        <dbReference type="ARBA" id="ARBA00022840"/>
    </source>
</evidence>
<dbReference type="EMBL" id="UINC01010514">
    <property type="protein sequence ID" value="SVA46735.1"/>
    <property type="molecule type" value="Genomic_DNA"/>
</dbReference>
<evidence type="ECO:0000259" key="6">
    <source>
        <dbReference type="Pfam" id="PF13193"/>
    </source>
</evidence>
<dbReference type="Gene3D" id="3.40.50.12780">
    <property type="entry name" value="N-terminal domain of ligase-like"/>
    <property type="match status" value="1"/>
</dbReference>
<feature type="non-terminal residue" evidence="7">
    <location>
        <position position="1"/>
    </location>
</feature>
<gene>
    <name evidence="7" type="ORF">METZ01_LOCUS99589</name>
</gene>
<dbReference type="Pfam" id="PF13193">
    <property type="entry name" value="AMP-binding_C"/>
    <property type="match status" value="1"/>
</dbReference>
<dbReference type="GO" id="GO:0044539">
    <property type="term" value="P:long-chain fatty acid import into cell"/>
    <property type="evidence" value="ECO:0007669"/>
    <property type="project" value="TreeGrafter"/>
</dbReference>
<protein>
    <recommendedName>
        <fullName evidence="8">AMP-dependent synthetase/ligase domain-containing protein</fullName>
    </recommendedName>
</protein>
<evidence type="ECO:0000256" key="2">
    <source>
        <dbReference type="ARBA" id="ARBA00022598"/>
    </source>
</evidence>
<dbReference type="InterPro" id="IPR000873">
    <property type="entry name" value="AMP-dep_synth/lig_dom"/>
</dbReference>
<comment type="similarity">
    <text evidence="1">Belongs to the ATP-dependent AMP-binding enzyme family.</text>
</comment>
<keyword evidence="3" id="KW-0547">Nucleotide-binding</keyword>
<reference evidence="7" key="1">
    <citation type="submission" date="2018-05" db="EMBL/GenBank/DDBJ databases">
        <authorList>
            <person name="Lanie J.A."/>
            <person name="Ng W.-L."/>
            <person name="Kazmierczak K.M."/>
            <person name="Andrzejewski T.M."/>
            <person name="Davidsen T.M."/>
            <person name="Wayne K.J."/>
            <person name="Tettelin H."/>
            <person name="Glass J.I."/>
            <person name="Rusch D."/>
            <person name="Podicherti R."/>
            <person name="Tsui H.-C.T."/>
            <person name="Winkler M.E."/>
        </authorList>
    </citation>
    <scope>NUCLEOTIDE SEQUENCE</scope>
</reference>
<accession>A0A381W2F7</accession>
<name>A0A381W2F7_9ZZZZ</name>
<dbReference type="Pfam" id="PF00501">
    <property type="entry name" value="AMP-binding"/>
    <property type="match status" value="1"/>
</dbReference>
<organism evidence="7">
    <name type="scientific">marine metagenome</name>
    <dbReference type="NCBI Taxonomy" id="408172"/>
    <lineage>
        <taxon>unclassified sequences</taxon>
        <taxon>metagenomes</taxon>
        <taxon>ecological metagenomes</taxon>
    </lineage>
</organism>
<evidence type="ECO:0000313" key="7">
    <source>
        <dbReference type="EMBL" id="SVA46735.1"/>
    </source>
</evidence>
<dbReference type="InterPro" id="IPR045851">
    <property type="entry name" value="AMP-bd_C_sf"/>
</dbReference>
<feature type="domain" description="AMP-dependent synthetase/ligase" evidence="5">
    <location>
        <begin position="27"/>
        <end position="384"/>
    </location>
</feature>
<dbReference type="InterPro" id="IPR042099">
    <property type="entry name" value="ANL_N_sf"/>
</dbReference>
<dbReference type="GO" id="GO:0004467">
    <property type="term" value="F:long-chain fatty acid-CoA ligase activity"/>
    <property type="evidence" value="ECO:0007669"/>
    <property type="project" value="TreeGrafter"/>
</dbReference>
<dbReference type="GO" id="GO:0005324">
    <property type="term" value="F:long-chain fatty acid transmembrane transporter activity"/>
    <property type="evidence" value="ECO:0007669"/>
    <property type="project" value="TreeGrafter"/>
</dbReference>
<dbReference type="Gene3D" id="3.30.300.30">
    <property type="match status" value="1"/>
</dbReference>
<dbReference type="PROSITE" id="PS00455">
    <property type="entry name" value="AMP_BINDING"/>
    <property type="match status" value="1"/>
</dbReference>